<feature type="compositionally biased region" description="Low complexity" evidence="4">
    <location>
        <begin position="435"/>
        <end position="449"/>
    </location>
</feature>
<sequence>MLPMVPVPILYTCSASVADSDVSPGSGSGGPAGAGAAAGAPGGGSGLGRHGGSFHGKPRGSRLARRARSFKDDFLEILSQMRSPGGGGSGGGSNGGSGGSGSAASRSPQSPKARTPVKVTKSDAGDGGGGASRNPLQDLDAHVRQVQFALKHFRDVVSNNKLEVLPGNGTVVLETVATIHSALKTCLLNEQGAQSSTLVSATNQVYQSMAQLIKLCDDVLLNGGKSLNTENVGQVIQLVEEAVLNLVTLAREKLASRHSSGSVGSSGSAGSSSSGPLKSAPPIPQAMDRKSSYSMAGLELPQRSSLPDIPLTPRERQILEQTSQSVIERHHHHHGNHNNHHHHHHHHHYSQSSDSVLLDAVDGGDVPPPKPPLPAGRPWCLSESSSPSPCGEPPPLPPKRRPRQSDGLGLPPHSLGLGLGLEGLSLRSKSPEDTSSLLSASAGSLDSVLNHSRDEEEELRALMETEAEHDSHSDSLTLAPGPSPGRSSRSSRSPCTSAHSGSGGGGGGPGPPAGPSPWLNRLALAPPKGAVNGGGGAGDASPSSSPSPCCCWEGGPAPAPATATAPGGPEPPDHGHLHGPGHTQTQTQAQHMSASLAESGFASMHSIRYASTSSQHRSSQQSSVSITSQAVMSQSQRTVSVSSSSSSSTTRLGFTPLDEDTLVGINALDDGVFERTSPASNGSSPPALPQKNRFRQGPKRDRLPSQYDNVPGVDATDSPCLEIALPSSSPQSMNCSLHGTQISSTVMQSQSHSTLQVSSTSPSNLMLPAHKSSMALSGPSPETGKPPPLPLKKKHMFQSVAYSVMAYMEMFGNCSHTNNNDFLRHSMHTYNVLQSEWQQQDNFTAMQSRSFYYQKESRNSSPGATDAVQSIPPALPPKRSRTSSVQSVSSPPPSSPVANASLNSSAPKEEKKKVIPPRLDLSPKPPLPPVSASISLSMHSPPAVEQLSTQTHLNEGNGKAHTGSAEETGNPLEELDVSRHLVLKKSDEDGPDIRGGHEDGLIVHATKANKNEENETDFLYQEAFLTTYRTFLSPLELIQKLCFRHQRFHCSAEVAKQRAAKESFSLLVRVVSDLTISDLDDTVLQTLMNFTYQLLSSGDLTMAKALRVKILEKHSAKMLCNTTNTLLPSQNVYTRYRQASLLDFKSEQIAEQMTLLDAQLFMKIEIPEVLIWAQEQNEERSPNLTRFTEHFNKMSYWARSRILEQSEAKDRERYVVKFIKIMKHLRKMNNFNSYLALLSALDSAPIRRLEWQKHITEGLKEYCALIDSSSSFRAYRQALADTNPPCIPYIGLVLQDLTFVHIGNSDLLADGTINFSKRWQQFNIVENMKRFKKGTYSFKKQERIIAFFSNFDEFLSEEAMWQISESIKPRGGRKTNTS</sequence>
<feature type="compositionally biased region" description="Basic residues" evidence="4">
    <location>
        <begin position="332"/>
        <end position="349"/>
    </location>
</feature>
<feature type="compositionally biased region" description="Gly residues" evidence="4">
    <location>
        <begin position="40"/>
        <end position="54"/>
    </location>
</feature>
<keyword evidence="8" id="KW-1185">Reference proteome</keyword>
<dbReference type="InterPro" id="IPR023578">
    <property type="entry name" value="Ras_GEF_dom_sf"/>
</dbReference>
<evidence type="ECO:0000256" key="2">
    <source>
        <dbReference type="ARBA" id="ARBA00083313"/>
    </source>
</evidence>
<feature type="compositionally biased region" description="Low complexity" evidence="4">
    <location>
        <begin position="376"/>
        <end position="389"/>
    </location>
</feature>
<dbReference type="InterPro" id="IPR008937">
    <property type="entry name" value="Ras-like_GEF"/>
</dbReference>
<dbReference type="SMART" id="SM00147">
    <property type="entry name" value="RasGEF"/>
    <property type="match status" value="1"/>
</dbReference>
<feature type="region of interest" description="Disordered" evidence="4">
    <location>
        <begin position="854"/>
        <end position="973"/>
    </location>
</feature>
<dbReference type="CDD" id="cd00155">
    <property type="entry name" value="RasGEF"/>
    <property type="match status" value="1"/>
</dbReference>
<feature type="region of interest" description="Disordered" evidence="4">
    <location>
        <begin position="332"/>
        <end position="597"/>
    </location>
</feature>
<feature type="compositionally biased region" description="Low complexity" evidence="4">
    <location>
        <begin position="259"/>
        <end position="275"/>
    </location>
</feature>
<dbReference type="PANTHER" id="PTHR23113:SF224">
    <property type="entry name" value="RAP GUANINE NUCLEOTIDE EXCHANGE FACTOR 1"/>
    <property type="match status" value="1"/>
</dbReference>
<protein>
    <recommendedName>
        <fullName evidence="2">CRK SH3-binding GNRP</fullName>
    </recommendedName>
</protein>
<evidence type="ECO:0000259" key="5">
    <source>
        <dbReference type="PROSITE" id="PS50009"/>
    </source>
</evidence>
<organism evidence="7 8">
    <name type="scientific">Frankliniella fusca</name>
    <dbReference type="NCBI Taxonomy" id="407009"/>
    <lineage>
        <taxon>Eukaryota</taxon>
        <taxon>Metazoa</taxon>
        <taxon>Ecdysozoa</taxon>
        <taxon>Arthropoda</taxon>
        <taxon>Hexapoda</taxon>
        <taxon>Insecta</taxon>
        <taxon>Pterygota</taxon>
        <taxon>Neoptera</taxon>
        <taxon>Paraneoptera</taxon>
        <taxon>Thysanoptera</taxon>
        <taxon>Terebrantia</taxon>
        <taxon>Thripoidea</taxon>
        <taxon>Thripidae</taxon>
        <taxon>Frankliniella</taxon>
    </lineage>
</organism>
<dbReference type="Pfam" id="PF00618">
    <property type="entry name" value="RasGEF_N"/>
    <property type="match status" value="1"/>
</dbReference>
<dbReference type="PANTHER" id="PTHR23113">
    <property type="entry name" value="GUANINE NUCLEOTIDE EXCHANGE FACTOR"/>
    <property type="match status" value="1"/>
</dbReference>
<dbReference type="GO" id="GO:0007265">
    <property type="term" value="P:Ras protein signal transduction"/>
    <property type="evidence" value="ECO:0007669"/>
    <property type="project" value="TreeGrafter"/>
</dbReference>
<feature type="domain" description="Ras-GEF" evidence="5">
    <location>
        <begin position="1145"/>
        <end position="1370"/>
    </location>
</feature>
<feature type="region of interest" description="Disordered" evidence="4">
    <location>
        <begin position="18"/>
        <end position="68"/>
    </location>
</feature>
<feature type="compositionally biased region" description="Low complexity" evidence="4">
    <location>
        <begin position="405"/>
        <end position="426"/>
    </location>
</feature>
<name>A0AAE1LJ75_9NEOP</name>
<dbReference type="InterPro" id="IPR036964">
    <property type="entry name" value="RASGEF_cat_dom_sf"/>
</dbReference>
<dbReference type="GO" id="GO:0005085">
    <property type="term" value="F:guanyl-nucleotide exchange factor activity"/>
    <property type="evidence" value="ECO:0007669"/>
    <property type="project" value="UniProtKB-KW"/>
</dbReference>
<dbReference type="PROSITE" id="PS50009">
    <property type="entry name" value="RASGEF_CAT"/>
    <property type="match status" value="1"/>
</dbReference>
<dbReference type="InterPro" id="IPR019804">
    <property type="entry name" value="Ras_G-nucl-exch_fac_CS"/>
</dbReference>
<dbReference type="PROSITE" id="PS50212">
    <property type="entry name" value="RASGEF_NTER"/>
    <property type="match status" value="1"/>
</dbReference>
<evidence type="ECO:0000256" key="3">
    <source>
        <dbReference type="PROSITE-ProRule" id="PRU00168"/>
    </source>
</evidence>
<feature type="compositionally biased region" description="Basic residues" evidence="4">
    <location>
        <begin position="56"/>
        <end position="68"/>
    </location>
</feature>
<dbReference type="Gene3D" id="1.10.840.10">
    <property type="entry name" value="Ras guanine-nucleotide exchange factors catalytic domain"/>
    <property type="match status" value="1"/>
</dbReference>
<dbReference type="SMART" id="SM00229">
    <property type="entry name" value="RasGEFN"/>
    <property type="match status" value="1"/>
</dbReference>
<dbReference type="PROSITE" id="PS00720">
    <property type="entry name" value="RASGEF"/>
    <property type="match status" value="1"/>
</dbReference>
<proteinExistence type="predicted"/>
<evidence type="ECO:0000259" key="6">
    <source>
        <dbReference type="PROSITE" id="PS50212"/>
    </source>
</evidence>
<comment type="caution">
    <text evidence="7">The sequence shown here is derived from an EMBL/GenBank/DDBJ whole genome shotgun (WGS) entry which is preliminary data.</text>
</comment>
<dbReference type="FunFam" id="1.10.840.10:FF:000009">
    <property type="entry name" value="rap guanine nucleotide exchange factor 1"/>
    <property type="match status" value="1"/>
</dbReference>
<evidence type="ECO:0000313" key="8">
    <source>
        <dbReference type="Proteomes" id="UP001219518"/>
    </source>
</evidence>
<feature type="compositionally biased region" description="Basic and acidic residues" evidence="4">
    <location>
        <begin position="451"/>
        <end position="473"/>
    </location>
</feature>
<feature type="domain" description="N-terminal Ras-GEF" evidence="6">
    <location>
        <begin position="989"/>
        <end position="1115"/>
    </location>
</feature>
<reference evidence="7" key="1">
    <citation type="submission" date="2021-07" db="EMBL/GenBank/DDBJ databases">
        <authorList>
            <person name="Catto M.A."/>
            <person name="Jacobson A."/>
            <person name="Kennedy G."/>
            <person name="Labadie P."/>
            <person name="Hunt B.G."/>
            <person name="Srinivasan R."/>
        </authorList>
    </citation>
    <scope>NUCLEOTIDE SEQUENCE</scope>
    <source>
        <strain evidence="7">PL_HMW_Pooled</strain>
        <tissue evidence="7">Head</tissue>
    </source>
</reference>
<gene>
    <name evidence="7" type="ORF">KUF71_010878</name>
</gene>
<evidence type="ECO:0000256" key="4">
    <source>
        <dbReference type="SAM" id="MobiDB-lite"/>
    </source>
</evidence>
<feature type="compositionally biased region" description="Pro residues" evidence="4">
    <location>
        <begin position="366"/>
        <end position="375"/>
    </location>
</feature>
<accession>A0AAE1LJ75</accession>
<reference evidence="7" key="2">
    <citation type="journal article" date="2023" name="BMC Genomics">
        <title>Pest status, molecular evolution, and epigenetic factors derived from the genome assembly of Frankliniella fusca, a thysanopteran phytovirus vector.</title>
        <authorList>
            <person name="Catto M.A."/>
            <person name="Labadie P.E."/>
            <person name="Jacobson A.L."/>
            <person name="Kennedy G.G."/>
            <person name="Srinivasan R."/>
            <person name="Hunt B.G."/>
        </authorList>
    </citation>
    <scope>NUCLEOTIDE SEQUENCE</scope>
    <source>
        <strain evidence="7">PL_HMW_Pooled</strain>
    </source>
</reference>
<feature type="region of interest" description="Disordered" evidence="4">
    <location>
        <begin position="256"/>
        <end position="288"/>
    </location>
</feature>
<feature type="compositionally biased region" description="Low complexity" evidence="4">
    <location>
        <begin position="539"/>
        <end position="567"/>
    </location>
</feature>
<feature type="compositionally biased region" description="Gly residues" evidence="4">
    <location>
        <begin position="84"/>
        <end position="101"/>
    </location>
</feature>
<dbReference type="GO" id="GO:0005886">
    <property type="term" value="C:plasma membrane"/>
    <property type="evidence" value="ECO:0007669"/>
    <property type="project" value="TreeGrafter"/>
</dbReference>
<feature type="compositionally biased region" description="Low complexity" evidence="4">
    <location>
        <begin position="484"/>
        <end position="494"/>
    </location>
</feature>
<dbReference type="Pfam" id="PF00617">
    <property type="entry name" value="RasGEF"/>
    <property type="match status" value="1"/>
</dbReference>
<dbReference type="InterPro" id="IPR000651">
    <property type="entry name" value="Ras-like_Gua-exchang_fac_N"/>
</dbReference>
<dbReference type="CDD" id="cd06224">
    <property type="entry name" value="REM"/>
    <property type="match status" value="1"/>
</dbReference>
<feature type="region of interest" description="Disordered" evidence="4">
    <location>
        <begin position="610"/>
        <end position="655"/>
    </location>
</feature>
<feature type="compositionally biased region" description="Low complexity" evidence="4">
    <location>
        <begin position="896"/>
        <end position="906"/>
    </location>
</feature>
<dbReference type="SUPFAM" id="SSF48366">
    <property type="entry name" value="Ras GEF"/>
    <property type="match status" value="1"/>
</dbReference>
<keyword evidence="1 3" id="KW-0344">Guanine-nucleotide releasing factor</keyword>
<feature type="region of interest" description="Disordered" evidence="4">
    <location>
        <begin position="80"/>
        <end position="136"/>
    </location>
</feature>
<feature type="compositionally biased region" description="Polar residues" evidence="4">
    <location>
        <begin position="583"/>
        <end position="593"/>
    </location>
</feature>
<dbReference type="InterPro" id="IPR001895">
    <property type="entry name" value="RASGEF_cat_dom"/>
</dbReference>
<dbReference type="Gene3D" id="1.20.870.10">
    <property type="entry name" value="Son of sevenless (SoS) protein Chain: S domain 1"/>
    <property type="match status" value="1"/>
</dbReference>
<evidence type="ECO:0000313" key="7">
    <source>
        <dbReference type="EMBL" id="KAK3921693.1"/>
    </source>
</evidence>
<evidence type="ECO:0000256" key="1">
    <source>
        <dbReference type="ARBA" id="ARBA00022658"/>
    </source>
</evidence>
<feature type="region of interest" description="Disordered" evidence="4">
    <location>
        <begin position="673"/>
        <end position="715"/>
    </location>
</feature>
<dbReference type="Proteomes" id="UP001219518">
    <property type="component" value="Unassembled WGS sequence"/>
</dbReference>
<feature type="compositionally biased region" description="Low complexity" evidence="4">
    <location>
        <begin position="611"/>
        <end position="651"/>
    </location>
</feature>
<dbReference type="EMBL" id="JAHWGI010001046">
    <property type="protein sequence ID" value="KAK3921693.1"/>
    <property type="molecule type" value="Genomic_DNA"/>
</dbReference>